<reference evidence="1" key="1">
    <citation type="submission" date="2022-01" db="EMBL/GenBank/DDBJ databases">
        <title>Genome Sequence Resource for Two Populations of Ditylenchus destructor, the Migratory Endoparasitic Phytonematode.</title>
        <authorList>
            <person name="Zhang H."/>
            <person name="Lin R."/>
            <person name="Xie B."/>
        </authorList>
    </citation>
    <scope>NUCLEOTIDE SEQUENCE</scope>
    <source>
        <strain evidence="1">BazhouSP</strain>
    </source>
</reference>
<dbReference type="Proteomes" id="UP001201812">
    <property type="component" value="Unassembled WGS sequence"/>
</dbReference>
<dbReference type="AlphaFoldDB" id="A0AAD4ML02"/>
<organism evidence="1 2">
    <name type="scientific">Ditylenchus destructor</name>
    <dbReference type="NCBI Taxonomy" id="166010"/>
    <lineage>
        <taxon>Eukaryota</taxon>
        <taxon>Metazoa</taxon>
        <taxon>Ecdysozoa</taxon>
        <taxon>Nematoda</taxon>
        <taxon>Chromadorea</taxon>
        <taxon>Rhabditida</taxon>
        <taxon>Tylenchina</taxon>
        <taxon>Tylenchomorpha</taxon>
        <taxon>Sphaerularioidea</taxon>
        <taxon>Anguinidae</taxon>
        <taxon>Anguininae</taxon>
        <taxon>Ditylenchus</taxon>
    </lineage>
</organism>
<protein>
    <submittedName>
        <fullName evidence="1">Uncharacterized protein</fullName>
    </submittedName>
</protein>
<sequence>MDREINIVFGFMTAPESQRQPTVQLVKGPDFLSIKPLALKRVKKHYGERCGTLAADLFDMRFAAALVVLRAGYSKCDDGGCKHYVPSKECEDLVSWECARECPRRPTTSPSTTRASTPSGSEAPVVTELLYYSRPSLLWRDAIGGGRKKFLKSKRGNPIVTFRA</sequence>
<gene>
    <name evidence="1" type="ORF">DdX_18740</name>
</gene>
<dbReference type="EMBL" id="JAKKPZ010000292">
    <property type="protein sequence ID" value="KAI1697031.1"/>
    <property type="molecule type" value="Genomic_DNA"/>
</dbReference>
<proteinExistence type="predicted"/>
<evidence type="ECO:0000313" key="2">
    <source>
        <dbReference type="Proteomes" id="UP001201812"/>
    </source>
</evidence>
<name>A0AAD4ML02_9BILA</name>
<keyword evidence="2" id="KW-1185">Reference proteome</keyword>
<evidence type="ECO:0000313" key="1">
    <source>
        <dbReference type="EMBL" id="KAI1697031.1"/>
    </source>
</evidence>
<comment type="caution">
    <text evidence="1">The sequence shown here is derived from an EMBL/GenBank/DDBJ whole genome shotgun (WGS) entry which is preliminary data.</text>
</comment>
<accession>A0AAD4ML02</accession>